<feature type="compositionally biased region" description="Acidic residues" evidence="6">
    <location>
        <begin position="107"/>
        <end position="125"/>
    </location>
</feature>
<keyword evidence="5" id="KW-0472">Membrane</keyword>
<organism evidence="8 9">
    <name type="scientific">Brachionus plicatilis</name>
    <name type="common">Marine rotifer</name>
    <name type="synonym">Brachionus muelleri</name>
    <dbReference type="NCBI Taxonomy" id="10195"/>
    <lineage>
        <taxon>Eukaryota</taxon>
        <taxon>Metazoa</taxon>
        <taxon>Spiralia</taxon>
        <taxon>Gnathifera</taxon>
        <taxon>Rotifera</taxon>
        <taxon>Eurotatoria</taxon>
        <taxon>Monogononta</taxon>
        <taxon>Pseudotrocha</taxon>
        <taxon>Ploima</taxon>
        <taxon>Brachionidae</taxon>
        <taxon>Brachionus</taxon>
    </lineage>
</organism>
<evidence type="ECO:0000259" key="7">
    <source>
        <dbReference type="PROSITE" id="PS50004"/>
    </source>
</evidence>
<gene>
    <name evidence="8" type="ORF">BpHYR1_003210</name>
</gene>
<evidence type="ECO:0000256" key="4">
    <source>
        <dbReference type="ARBA" id="ARBA00022989"/>
    </source>
</evidence>
<evidence type="ECO:0000256" key="3">
    <source>
        <dbReference type="ARBA" id="ARBA00022737"/>
    </source>
</evidence>
<dbReference type="Pfam" id="PF00168">
    <property type="entry name" value="C2"/>
    <property type="match status" value="3"/>
</dbReference>
<proteinExistence type="predicted"/>
<sequence length="388" mass="44850">SFELEANLPDQSQLTISIKNWNFLEGTELIGETTIDLEDRLYSKCYATCGLPKKFDLSGYNAWRDCHLPKDLLFKMCRKFSLLKPSFSNNKLIVYDPKDHPVFFPSDPDDQVPDLSQESDSDDDDNEEFKIIKINKHEQQLALDALNSWKKITKVDLIPEHVETRSLYNPEAGPELEQGKVQMWIDMFPMGNYKTSTVPKPVDITLRKPKKFQLRVVIKRTRNVILDDTNPITGEKKSDIYIKGFLCDQEKVYQSTDVHYNSFNGSGDFNWRFVFDFEYLPAEKKIVFSQRQKFGLSVIEGKSRPIVNLHCYDADNFSSDDLLGTLELDLSKFSQGAGSAEICSLKMKNDPKWPRINLFKRKFYKGWWPFEAIDGTLAGKLEAEFQIL</sequence>
<dbReference type="GO" id="GO:0007009">
    <property type="term" value="P:plasma membrane organization"/>
    <property type="evidence" value="ECO:0007669"/>
    <property type="project" value="TreeGrafter"/>
</dbReference>
<keyword evidence="2" id="KW-0812">Transmembrane</keyword>
<protein>
    <submittedName>
        <fullName evidence="8">Fer-1 6 isoform X2</fullName>
    </submittedName>
</protein>
<dbReference type="EMBL" id="REGN01013614">
    <property type="protein sequence ID" value="RMZ93702.1"/>
    <property type="molecule type" value="Genomic_DNA"/>
</dbReference>
<evidence type="ECO:0000256" key="5">
    <source>
        <dbReference type="ARBA" id="ARBA00023136"/>
    </source>
</evidence>
<keyword evidence="9" id="KW-1185">Reference proteome</keyword>
<dbReference type="STRING" id="10195.A0A3M7P3Q7"/>
<evidence type="ECO:0000313" key="9">
    <source>
        <dbReference type="Proteomes" id="UP000276133"/>
    </source>
</evidence>
<dbReference type="OrthoDB" id="270970at2759"/>
<feature type="region of interest" description="Disordered" evidence="6">
    <location>
        <begin position="106"/>
        <end position="125"/>
    </location>
</feature>
<dbReference type="InterPro" id="IPR055072">
    <property type="entry name" value="Ferlin_DSRM"/>
</dbReference>
<dbReference type="Gene3D" id="2.60.40.150">
    <property type="entry name" value="C2 domain"/>
    <property type="match status" value="1"/>
</dbReference>
<dbReference type="AlphaFoldDB" id="A0A3M7P3Q7"/>
<dbReference type="InterPro" id="IPR037725">
    <property type="entry name" value="C2F_Ferlin"/>
</dbReference>
<dbReference type="SUPFAM" id="SSF49562">
    <property type="entry name" value="C2 domain (Calcium/lipid-binding domain, CaLB)"/>
    <property type="match status" value="1"/>
</dbReference>
<dbReference type="GO" id="GO:0016020">
    <property type="term" value="C:membrane"/>
    <property type="evidence" value="ECO:0007669"/>
    <property type="project" value="UniProtKB-SubCell"/>
</dbReference>
<feature type="domain" description="C2" evidence="7">
    <location>
        <begin position="194"/>
        <end position="344"/>
    </location>
</feature>
<evidence type="ECO:0000313" key="8">
    <source>
        <dbReference type="EMBL" id="RMZ93702.1"/>
    </source>
</evidence>
<dbReference type="PANTHER" id="PTHR12546">
    <property type="entry name" value="FER-1-LIKE"/>
    <property type="match status" value="1"/>
</dbReference>
<dbReference type="CDD" id="cd08374">
    <property type="entry name" value="C2F_Ferlin"/>
    <property type="match status" value="1"/>
</dbReference>
<feature type="non-terminal residue" evidence="8">
    <location>
        <position position="1"/>
    </location>
</feature>
<dbReference type="PROSITE" id="PS50004">
    <property type="entry name" value="C2"/>
    <property type="match status" value="1"/>
</dbReference>
<dbReference type="PANTHER" id="PTHR12546:SF60">
    <property type="entry name" value="MISFIRE, ISOFORM F"/>
    <property type="match status" value="1"/>
</dbReference>
<evidence type="ECO:0000256" key="6">
    <source>
        <dbReference type="SAM" id="MobiDB-lite"/>
    </source>
</evidence>
<keyword evidence="3" id="KW-0677">Repeat</keyword>
<reference evidence="8 9" key="1">
    <citation type="journal article" date="2018" name="Sci. Rep.">
        <title>Genomic signatures of local adaptation to the degree of environmental predictability in rotifers.</title>
        <authorList>
            <person name="Franch-Gras L."/>
            <person name="Hahn C."/>
            <person name="Garcia-Roger E.M."/>
            <person name="Carmona M.J."/>
            <person name="Serra M."/>
            <person name="Gomez A."/>
        </authorList>
    </citation>
    <scope>NUCLEOTIDE SEQUENCE [LARGE SCALE GENOMIC DNA]</scope>
    <source>
        <strain evidence="8">HYR1</strain>
    </source>
</reference>
<comment type="subcellular location">
    <subcellularLocation>
        <location evidence="1">Membrane</location>
        <topology evidence="1">Single-pass membrane protein</topology>
    </subcellularLocation>
</comment>
<evidence type="ECO:0000256" key="1">
    <source>
        <dbReference type="ARBA" id="ARBA00004167"/>
    </source>
</evidence>
<evidence type="ECO:0000256" key="2">
    <source>
        <dbReference type="ARBA" id="ARBA00022692"/>
    </source>
</evidence>
<dbReference type="InterPro" id="IPR035892">
    <property type="entry name" value="C2_domain_sf"/>
</dbReference>
<dbReference type="Pfam" id="PF22901">
    <property type="entry name" value="dsrm_Ferlin"/>
    <property type="match status" value="1"/>
</dbReference>
<comment type="caution">
    <text evidence="8">The sequence shown here is derived from an EMBL/GenBank/DDBJ whole genome shotgun (WGS) entry which is preliminary data.</text>
</comment>
<accession>A0A3M7P3Q7</accession>
<dbReference type="InterPro" id="IPR037721">
    <property type="entry name" value="Ferlin"/>
</dbReference>
<dbReference type="InterPro" id="IPR000008">
    <property type="entry name" value="C2_dom"/>
</dbReference>
<feature type="non-terminal residue" evidence="8">
    <location>
        <position position="388"/>
    </location>
</feature>
<dbReference type="Proteomes" id="UP000276133">
    <property type="component" value="Unassembled WGS sequence"/>
</dbReference>
<name>A0A3M7P3Q7_BRAPC</name>
<keyword evidence="4" id="KW-1133">Transmembrane helix</keyword>